<dbReference type="EMBL" id="CAXAJV020001299">
    <property type="protein sequence ID" value="CAL7949339.1"/>
    <property type="molecule type" value="Genomic_DNA"/>
</dbReference>
<evidence type="ECO:0000256" key="6">
    <source>
        <dbReference type="SAM" id="Coils"/>
    </source>
</evidence>
<keyword evidence="4" id="KW-0206">Cytoskeleton</keyword>
<dbReference type="PROSITE" id="PS51381">
    <property type="entry name" value="C2_B9"/>
    <property type="match status" value="1"/>
</dbReference>
<keyword evidence="8" id="KW-1185">Reference proteome</keyword>
<evidence type="ECO:0000256" key="1">
    <source>
        <dbReference type="ARBA" id="ARBA00004120"/>
    </source>
</evidence>
<keyword evidence="5" id="KW-0966">Cell projection</keyword>
<evidence type="ECO:0000313" key="7">
    <source>
        <dbReference type="EMBL" id="CAL7949339.1"/>
    </source>
</evidence>
<gene>
    <name evidence="7" type="ORF">XYLVIOL_LOCUS9346</name>
</gene>
<protein>
    <recommendedName>
        <fullName evidence="9">Meckel syndrome type 1 protein</fullName>
    </recommendedName>
</protein>
<dbReference type="Proteomes" id="UP001642520">
    <property type="component" value="Unassembled WGS sequence"/>
</dbReference>
<evidence type="ECO:0000256" key="3">
    <source>
        <dbReference type="ARBA" id="ARBA00022794"/>
    </source>
</evidence>
<evidence type="ECO:0000313" key="8">
    <source>
        <dbReference type="Proteomes" id="UP001642520"/>
    </source>
</evidence>
<reference evidence="7 8" key="1">
    <citation type="submission" date="2024-08" db="EMBL/GenBank/DDBJ databases">
        <authorList>
            <person name="Will J Nash"/>
            <person name="Angela Man"/>
            <person name="Seanna McTaggart"/>
            <person name="Kendall Baker"/>
            <person name="Tom Barker"/>
            <person name="Leah Catchpole"/>
            <person name="Alex Durrant"/>
            <person name="Karim Gharbi"/>
            <person name="Naomi Irish"/>
            <person name="Gemy Kaithakottil"/>
            <person name="Debby Ku"/>
            <person name="Aaliyah Providence"/>
            <person name="Felix Shaw"/>
            <person name="David Swarbreck"/>
            <person name="Chris Watkins"/>
            <person name="Ann M. McCartney"/>
            <person name="Giulio Formenti"/>
            <person name="Alice Mouton"/>
            <person name="Noel Vella"/>
            <person name="Bjorn M von Reumont"/>
            <person name="Adriana Vella"/>
            <person name="Wilfried Haerty"/>
        </authorList>
    </citation>
    <scope>NUCLEOTIDE SEQUENCE [LARGE SCALE GENOMIC DNA]</scope>
</reference>
<evidence type="ECO:0000256" key="4">
    <source>
        <dbReference type="ARBA" id="ARBA00023212"/>
    </source>
</evidence>
<dbReference type="PANTHER" id="PTHR12968">
    <property type="entry name" value="B9 DOMAIN-CONTAINING"/>
    <property type="match status" value="1"/>
</dbReference>
<dbReference type="InterPro" id="IPR010796">
    <property type="entry name" value="C2_B9-type_dom"/>
</dbReference>
<organism evidence="7 8">
    <name type="scientific">Xylocopa violacea</name>
    <name type="common">Violet carpenter bee</name>
    <name type="synonym">Apis violacea</name>
    <dbReference type="NCBI Taxonomy" id="135666"/>
    <lineage>
        <taxon>Eukaryota</taxon>
        <taxon>Metazoa</taxon>
        <taxon>Ecdysozoa</taxon>
        <taxon>Arthropoda</taxon>
        <taxon>Hexapoda</taxon>
        <taxon>Insecta</taxon>
        <taxon>Pterygota</taxon>
        <taxon>Neoptera</taxon>
        <taxon>Endopterygota</taxon>
        <taxon>Hymenoptera</taxon>
        <taxon>Apocrita</taxon>
        <taxon>Aculeata</taxon>
        <taxon>Apoidea</taxon>
        <taxon>Anthophila</taxon>
        <taxon>Apidae</taxon>
        <taxon>Xylocopa</taxon>
        <taxon>Xylocopa</taxon>
    </lineage>
</organism>
<keyword evidence="6" id="KW-0175">Coiled coil</keyword>
<proteinExistence type="predicted"/>
<dbReference type="PANTHER" id="PTHR12968:SF4">
    <property type="entry name" value="TECTONIC-LIKE COMPLEX MEMBER MKS1"/>
    <property type="match status" value="1"/>
</dbReference>
<feature type="coiled-coil region" evidence="6">
    <location>
        <begin position="243"/>
        <end position="270"/>
    </location>
</feature>
<name>A0ABP1P7V0_XYLVO</name>
<evidence type="ECO:0000256" key="2">
    <source>
        <dbReference type="ARBA" id="ARBA00022490"/>
    </source>
</evidence>
<keyword evidence="3" id="KW-0970">Cilium biogenesis/degradation</keyword>
<accession>A0ABP1P7V0</accession>
<comment type="subcellular location">
    <subcellularLocation>
        <location evidence="1">Cytoplasm</location>
        <location evidence="1">Cytoskeleton</location>
        <location evidence="1">Cilium basal body</location>
    </subcellularLocation>
</comment>
<comment type="caution">
    <text evidence="7">The sequence shown here is derived from an EMBL/GenBank/DDBJ whole genome shotgun (WGS) entry which is preliminary data.</text>
</comment>
<sequence length="513" mass="59668">MSHEIRTKRKIAASYKVKEPIGNLKIRVRIVQRKPLLAELLGNEGDTRDSNFLEEEDRIFNWQQKVFSRFEVSFYSVEGNCLTECQKLYYREIKEKNLEGSQLYSYTENDSYYPGNELLARPYKTKLSIRNQTALPALQNRKPFPERYNKTVVDDAPDETRIRTNHYFYTDRSTMCVMVDLSERDKILGTRSNEDTETVLCVIAYDGLRQILSVNPDFTDDHCYTVTNSSGVQFDYRIEHVSEKQSSLELQQQQNELRQEIKERSIHKESGLSHGLQLVPPGVCKFFIKLDILSAHDFFFDGLSVSYHVDLPEHWDINKNEKLFGRTQRCNLKDNSAYFSYATEITLDYYQSTSTLDVNNVLPSWPRLLLSVTSLDNWFRYRTEGYATVPLPVLPGSYKFDVTTWRPTGSIVNALRRFFTGGTYALEDIRYCGIPKGQEDKTLNKSQLNITPSGYVKLSMNIIHQTRSSIMTNDQFDCLQTLGTDKFMTNIETIFEQFKAARERMLQIRNLNI</sequence>
<evidence type="ECO:0008006" key="9">
    <source>
        <dbReference type="Google" id="ProtNLM"/>
    </source>
</evidence>
<keyword evidence="2" id="KW-0963">Cytoplasm</keyword>
<dbReference type="Pfam" id="PF07162">
    <property type="entry name" value="B9-C2"/>
    <property type="match status" value="1"/>
</dbReference>
<evidence type="ECO:0000256" key="5">
    <source>
        <dbReference type="ARBA" id="ARBA00023273"/>
    </source>
</evidence>